<dbReference type="Pfam" id="PF05612">
    <property type="entry name" value="Leg1"/>
    <property type="match status" value="1"/>
</dbReference>
<name>A6JUU0_RAT</name>
<dbReference type="EMBL" id="CH474002">
    <property type="protein sequence ID" value="EDL87689.1"/>
    <property type="molecule type" value="Genomic_DNA"/>
</dbReference>
<dbReference type="PANTHER" id="PTHR18820:SF1">
    <property type="entry name" value="PROTEIN LEG1 HOMOLOG"/>
    <property type="match status" value="1"/>
</dbReference>
<dbReference type="Proteomes" id="UP000234681">
    <property type="component" value="Chromosome 1"/>
</dbReference>
<dbReference type="InterPro" id="IPR008499">
    <property type="entry name" value="Leg1"/>
</dbReference>
<organism evidence="7 8">
    <name type="scientific">Rattus norvegicus</name>
    <name type="common">Rat</name>
    <dbReference type="NCBI Taxonomy" id="10116"/>
    <lineage>
        <taxon>Eukaryota</taxon>
        <taxon>Metazoa</taxon>
        <taxon>Chordata</taxon>
        <taxon>Craniata</taxon>
        <taxon>Vertebrata</taxon>
        <taxon>Euteleostomi</taxon>
        <taxon>Mammalia</taxon>
        <taxon>Eutheria</taxon>
        <taxon>Euarchontoglires</taxon>
        <taxon>Glires</taxon>
        <taxon>Rodentia</taxon>
        <taxon>Myomorpha</taxon>
        <taxon>Muroidea</taxon>
        <taxon>Muridae</taxon>
        <taxon>Murinae</taxon>
        <taxon>Rattus</taxon>
    </lineage>
</organism>
<evidence type="ECO:0000313" key="9">
    <source>
        <dbReference type="RGD" id="1311933"/>
    </source>
</evidence>
<feature type="non-terminal residue" evidence="7">
    <location>
        <position position="304"/>
    </location>
</feature>
<evidence type="ECO:0000313" key="7">
    <source>
        <dbReference type="EMBL" id="EDL87689.1"/>
    </source>
</evidence>
<accession>A6JUU0</accession>
<protein>
    <submittedName>
        <fullName evidence="7">Similar to RIKEN cDNA 2310057J18 (Predicted), isoform CRA_b</fullName>
    </submittedName>
</protein>
<feature type="chain" id="PRO_5039919555" evidence="6">
    <location>
        <begin position="21"/>
        <end position="304"/>
    </location>
</feature>
<dbReference type="PANTHER" id="PTHR18820">
    <property type="entry name" value="LEG1"/>
    <property type="match status" value="1"/>
</dbReference>
<evidence type="ECO:0000256" key="5">
    <source>
        <dbReference type="ARBA" id="ARBA00023180"/>
    </source>
</evidence>
<keyword evidence="5" id="KW-0325">Glycoprotein</keyword>
<comment type="similarity">
    <text evidence="2">Belongs to the LEG1 family.</text>
</comment>
<reference evidence="7 8" key="1">
    <citation type="submission" date="2005-09" db="EMBL/GenBank/DDBJ databases">
        <authorList>
            <person name="Mural R.J."/>
            <person name="Li P.W."/>
            <person name="Adams M.D."/>
            <person name="Amanatides P.G."/>
            <person name="Baden-Tillson H."/>
            <person name="Barnstead M."/>
            <person name="Chin S.H."/>
            <person name="Dew I."/>
            <person name="Evans C.A."/>
            <person name="Ferriera S."/>
            <person name="Flanigan M."/>
            <person name="Fosler C."/>
            <person name="Glodek A."/>
            <person name="Gu Z."/>
            <person name="Holt R.A."/>
            <person name="Jennings D."/>
            <person name="Kraft C.L."/>
            <person name="Lu F."/>
            <person name="Nguyen T."/>
            <person name="Nusskern D.R."/>
            <person name="Pfannkoch C.M."/>
            <person name="Sitter C."/>
            <person name="Sutton G.G."/>
            <person name="Venter J.C."/>
            <person name="Wang Z."/>
            <person name="Woodage T."/>
            <person name="Zheng X.H."/>
            <person name="Zhong F."/>
        </authorList>
    </citation>
    <scope>NUCLEOTIDE SEQUENCE [LARGE SCALE GENOMIC DNA]</scope>
    <source>
        <strain>BN</strain>
        <strain evidence="8">Sprague-Dawley</strain>
    </source>
</reference>
<dbReference type="RGD" id="1311933">
    <property type="gene designation" value="Leg1"/>
</dbReference>
<sequence length="304" mass="34933">MAVLASWVWILTGCFSPAVAEISNVVSLYPPLWEDSPEQISDYRMEDGKYVINPWVLTDRMGMYRILLNETATYFARYGPENEQNLLWGLPLQFGWQYQTGRLADPTGMTDCGKELEESLCVSVNSWWADVNYYLSVLPFLAAVDSGMTGLSPNQIMILPPLKDQMRFCYNVSDCRSALPKTMDKWRDFFQYMQLPSSDFDGLLKKLWDAHTSSLEYPTRAFVDRYDFYSDQEANFGENWAIVVYYLGAARLPTTLNRSHSFQRGLPTRVLDDTDITPFIPDFTPLQNKVLVTLKLFGNTDRLS</sequence>
<evidence type="ECO:0000313" key="8">
    <source>
        <dbReference type="Proteomes" id="UP000234681"/>
    </source>
</evidence>
<feature type="signal peptide" evidence="6">
    <location>
        <begin position="1"/>
        <end position="20"/>
    </location>
</feature>
<evidence type="ECO:0000256" key="6">
    <source>
        <dbReference type="SAM" id="SignalP"/>
    </source>
</evidence>
<evidence type="ECO:0000256" key="2">
    <source>
        <dbReference type="ARBA" id="ARBA00009122"/>
    </source>
</evidence>
<keyword evidence="3" id="KW-0964">Secreted</keyword>
<dbReference type="GO" id="GO:0005576">
    <property type="term" value="C:extracellular region"/>
    <property type="evidence" value="ECO:0007669"/>
    <property type="project" value="UniProtKB-SubCell"/>
</dbReference>
<dbReference type="AlphaFoldDB" id="A6JUU0"/>
<gene>
    <name evidence="9" type="primary">Leg1</name>
    <name evidence="7" type="synonym">RGD1311933_predicted</name>
    <name evidence="7" type="ORF">rCG_42080</name>
</gene>
<evidence type="ECO:0000256" key="3">
    <source>
        <dbReference type="ARBA" id="ARBA00022525"/>
    </source>
</evidence>
<comment type="subcellular location">
    <subcellularLocation>
        <location evidence="1">Secreted</location>
    </subcellularLocation>
</comment>
<proteinExistence type="inferred from homology"/>
<dbReference type="AGR" id="RGD:1311933"/>
<evidence type="ECO:0000256" key="1">
    <source>
        <dbReference type="ARBA" id="ARBA00004613"/>
    </source>
</evidence>
<keyword evidence="4 6" id="KW-0732">Signal</keyword>
<evidence type="ECO:0000256" key="4">
    <source>
        <dbReference type="ARBA" id="ARBA00022729"/>
    </source>
</evidence>